<dbReference type="InterPro" id="IPR015864">
    <property type="entry name" value="FAD_synthase"/>
</dbReference>
<evidence type="ECO:0000256" key="15">
    <source>
        <dbReference type="PIRNR" id="PIRNR004491"/>
    </source>
</evidence>
<keyword evidence="18" id="KW-1185">Reference proteome</keyword>
<accession>A0A267MNN7</accession>
<dbReference type="CDD" id="cd02064">
    <property type="entry name" value="FAD_synthetase_N"/>
    <property type="match status" value="1"/>
</dbReference>
<protein>
    <recommendedName>
        <fullName evidence="15">Riboflavin biosynthesis protein</fullName>
    </recommendedName>
    <domain>
        <recommendedName>
            <fullName evidence="15">Riboflavin kinase</fullName>
            <ecNumber evidence="15">2.7.1.26</ecNumber>
        </recommendedName>
        <alternativeName>
            <fullName evidence="15">Flavokinase</fullName>
        </alternativeName>
    </domain>
    <domain>
        <recommendedName>
            <fullName evidence="15">FMN adenylyltransferase</fullName>
            <ecNumber evidence="15">2.7.7.2</ecNumber>
        </recommendedName>
        <alternativeName>
            <fullName evidence="15">FAD pyrophosphorylase</fullName>
        </alternativeName>
        <alternativeName>
            <fullName evidence="15">FAD synthase</fullName>
        </alternativeName>
    </domain>
</protein>
<dbReference type="GO" id="GO:0006747">
    <property type="term" value="P:FAD biosynthetic process"/>
    <property type="evidence" value="ECO:0007669"/>
    <property type="project" value="UniProtKB-UniRule"/>
</dbReference>
<dbReference type="Proteomes" id="UP000216024">
    <property type="component" value="Unassembled WGS sequence"/>
</dbReference>
<dbReference type="GO" id="GO:0005524">
    <property type="term" value="F:ATP binding"/>
    <property type="evidence" value="ECO:0007669"/>
    <property type="project" value="UniProtKB-UniRule"/>
</dbReference>
<keyword evidence="8 15" id="KW-0547">Nucleotide-binding</keyword>
<comment type="catalytic activity">
    <reaction evidence="13 15">
        <text>riboflavin + ATP = FMN + ADP + H(+)</text>
        <dbReference type="Rhea" id="RHEA:14357"/>
        <dbReference type="ChEBI" id="CHEBI:15378"/>
        <dbReference type="ChEBI" id="CHEBI:30616"/>
        <dbReference type="ChEBI" id="CHEBI:57986"/>
        <dbReference type="ChEBI" id="CHEBI:58210"/>
        <dbReference type="ChEBI" id="CHEBI:456216"/>
        <dbReference type="EC" id="2.7.1.26"/>
    </reaction>
</comment>
<proteinExistence type="inferred from homology"/>
<comment type="caution">
    <text evidence="17">The sequence shown here is derived from an EMBL/GenBank/DDBJ whole genome shotgun (WGS) entry which is preliminary data.</text>
</comment>
<dbReference type="PIRSF" id="PIRSF004491">
    <property type="entry name" value="FAD_Synth"/>
    <property type="match status" value="1"/>
</dbReference>
<evidence type="ECO:0000256" key="14">
    <source>
        <dbReference type="ARBA" id="ARBA00049494"/>
    </source>
</evidence>
<dbReference type="GO" id="GO:0009231">
    <property type="term" value="P:riboflavin biosynthetic process"/>
    <property type="evidence" value="ECO:0007669"/>
    <property type="project" value="InterPro"/>
</dbReference>
<evidence type="ECO:0000256" key="8">
    <source>
        <dbReference type="ARBA" id="ARBA00022741"/>
    </source>
</evidence>
<evidence type="ECO:0000313" key="17">
    <source>
        <dbReference type="EMBL" id="PAB61221.1"/>
    </source>
</evidence>
<dbReference type="InterPro" id="IPR002606">
    <property type="entry name" value="Riboflavin_kinase_bac"/>
</dbReference>
<keyword evidence="11 15" id="KW-0067">ATP-binding</keyword>
<dbReference type="Gene3D" id="2.40.30.30">
    <property type="entry name" value="Riboflavin kinase-like"/>
    <property type="match status" value="1"/>
</dbReference>
<evidence type="ECO:0000256" key="11">
    <source>
        <dbReference type="ARBA" id="ARBA00022840"/>
    </source>
</evidence>
<evidence type="ECO:0000256" key="13">
    <source>
        <dbReference type="ARBA" id="ARBA00047880"/>
    </source>
</evidence>
<evidence type="ECO:0000259" key="16">
    <source>
        <dbReference type="SMART" id="SM00904"/>
    </source>
</evidence>
<dbReference type="EC" id="2.7.7.2" evidence="15"/>
<keyword evidence="10 15" id="KW-0274">FAD</keyword>
<comment type="similarity">
    <text evidence="15">Belongs to the ribF family.</text>
</comment>
<comment type="pathway">
    <text evidence="3 15">Cofactor biosynthesis; FMN biosynthesis; FMN from riboflavin (ATP route): step 1/1.</text>
</comment>
<dbReference type="SUPFAM" id="SSF82114">
    <property type="entry name" value="Riboflavin kinase-like"/>
    <property type="match status" value="1"/>
</dbReference>
<evidence type="ECO:0000256" key="2">
    <source>
        <dbReference type="ARBA" id="ARBA00004726"/>
    </source>
</evidence>
<keyword evidence="5 15" id="KW-0288">FMN</keyword>
<dbReference type="EMBL" id="NIBG01000001">
    <property type="protein sequence ID" value="PAB61221.1"/>
    <property type="molecule type" value="Genomic_DNA"/>
</dbReference>
<keyword evidence="4 15" id="KW-0285">Flavoprotein</keyword>
<dbReference type="OrthoDB" id="9803667at2"/>
<dbReference type="InterPro" id="IPR023468">
    <property type="entry name" value="Riboflavin_kinase"/>
</dbReference>
<dbReference type="PANTHER" id="PTHR22749">
    <property type="entry name" value="RIBOFLAVIN KINASE/FMN ADENYLYLTRANSFERASE"/>
    <property type="match status" value="1"/>
</dbReference>
<dbReference type="NCBIfam" id="TIGR00083">
    <property type="entry name" value="ribF"/>
    <property type="match status" value="1"/>
</dbReference>
<evidence type="ECO:0000256" key="1">
    <source>
        <dbReference type="ARBA" id="ARBA00002121"/>
    </source>
</evidence>
<dbReference type="EC" id="2.7.1.26" evidence="15"/>
<dbReference type="Gene3D" id="3.40.50.620">
    <property type="entry name" value="HUPs"/>
    <property type="match status" value="1"/>
</dbReference>
<evidence type="ECO:0000256" key="7">
    <source>
        <dbReference type="ARBA" id="ARBA00022695"/>
    </source>
</evidence>
<gene>
    <name evidence="17" type="primary">ribF</name>
    <name evidence="17" type="ORF">CCE28_01990</name>
</gene>
<organism evidence="17 18">
    <name type="scientific">Anaeromicrobium sediminis</name>
    <dbReference type="NCBI Taxonomy" id="1478221"/>
    <lineage>
        <taxon>Bacteria</taxon>
        <taxon>Bacillati</taxon>
        <taxon>Bacillota</taxon>
        <taxon>Clostridia</taxon>
        <taxon>Peptostreptococcales</taxon>
        <taxon>Thermotaleaceae</taxon>
        <taxon>Anaeromicrobium</taxon>
    </lineage>
</organism>
<evidence type="ECO:0000256" key="9">
    <source>
        <dbReference type="ARBA" id="ARBA00022777"/>
    </source>
</evidence>
<dbReference type="InterPro" id="IPR015865">
    <property type="entry name" value="Riboflavin_kinase_bac/euk"/>
</dbReference>
<dbReference type="UniPathway" id="UPA00277">
    <property type="reaction ID" value="UER00407"/>
</dbReference>
<comment type="function">
    <text evidence="1">Catalyzes the phosphorylation of riboflavin to FMN followed by the adenylation of FMN to FAD.</text>
</comment>
<evidence type="ECO:0000256" key="6">
    <source>
        <dbReference type="ARBA" id="ARBA00022679"/>
    </source>
</evidence>
<feature type="domain" description="Riboflavin kinase" evidence="16">
    <location>
        <begin position="182"/>
        <end position="306"/>
    </location>
</feature>
<comment type="pathway">
    <text evidence="2 15">Cofactor biosynthesis; FAD biosynthesis; FAD from FMN: step 1/1.</text>
</comment>
<evidence type="ECO:0000256" key="12">
    <source>
        <dbReference type="ARBA" id="ARBA00023268"/>
    </source>
</evidence>
<evidence type="ECO:0000256" key="5">
    <source>
        <dbReference type="ARBA" id="ARBA00022643"/>
    </source>
</evidence>
<keyword evidence="9 15" id="KW-0418">Kinase</keyword>
<dbReference type="RefSeq" id="WP_095130422.1">
    <property type="nucleotide sequence ID" value="NZ_NIBG01000001.1"/>
</dbReference>
<name>A0A267MNN7_9FIRM</name>
<keyword evidence="12" id="KW-0511">Multifunctional enzyme</keyword>
<evidence type="ECO:0000256" key="3">
    <source>
        <dbReference type="ARBA" id="ARBA00005201"/>
    </source>
</evidence>
<dbReference type="Pfam" id="PF06574">
    <property type="entry name" value="FAD_syn"/>
    <property type="match status" value="1"/>
</dbReference>
<dbReference type="FunFam" id="3.40.50.620:FF:000021">
    <property type="entry name" value="Riboflavin biosynthesis protein"/>
    <property type="match status" value="1"/>
</dbReference>
<dbReference type="NCBIfam" id="NF004162">
    <property type="entry name" value="PRK05627.1-5"/>
    <property type="match status" value="1"/>
</dbReference>
<dbReference type="AlphaFoldDB" id="A0A267MNN7"/>
<evidence type="ECO:0000256" key="10">
    <source>
        <dbReference type="ARBA" id="ARBA00022827"/>
    </source>
</evidence>
<dbReference type="Pfam" id="PF01687">
    <property type="entry name" value="Flavokinase"/>
    <property type="match status" value="1"/>
</dbReference>
<dbReference type="FunFam" id="2.40.30.30:FF:000003">
    <property type="entry name" value="Riboflavin biosynthesis protein"/>
    <property type="match status" value="1"/>
</dbReference>
<evidence type="ECO:0000256" key="4">
    <source>
        <dbReference type="ARBA" id="ARBA00022630"/>
    </source>
</evidence>
<evidence type="ECO:0000313" key="18">
    <source>
        <dbReference type="Proteomes" id="UP000216024"/>
    </source>
</evidence>
<dbReference type="GO" id="GO:0008531">
    <property type="term" value="F:riboflavin kinase activity"/>
    <property type="evidence" value="ECO:0007669"/>
    <property type="project" value="UniProtKB-UniRule"/>
</dbReference>
<dbReference type="SMART" id="SM00904">
    <property type="entry name" value="Flavokinase"/>
    <property type="match status" value="1"/>
</dbReference>
<keyword evidence="7 15" id="KW-0548">Nucleotidyltransferase</keyword>
<comment type="catalytic activity">
    <reaction evidence="14 15">
        <text>FMN + ATP + H(+) = FAD + diphosphate</text>
        <dbReference type="Rhea" id="RHEA:17237"/>
        <dbReference type="ChEBI" id="CHEBI:15378"/>
        <dbReference type="ChEBI" id="CHEBI:30616"/>
        <dbReference type="ChEBI" id="CHEBI:33019"/>
        <dbReference type="ChEBI" id="CHEBI:57692"/>
        <dbReference type="ChEBI" id="CHEBI:58210"/>
        <dbReference type="EC" id="2.7.7.2"/>
    </reaction>
</comment>
<keyword evidence="6 15" id="KW-0808">Transferase</keyword>
<dbReference type="InterPro" id="IPR023465">
    <property type="entry name" value="Riboflavin_kinase_dom_sf"/>
</dbReference>
<reference evidence="17 18" key="1">
    <citation type="submission" date="2017-06" db="EMBL/GenBank/DDBJ databases">
        <title>Draft genome sequence of anaerobic fermentative bacterium Anaeromicrobium sediminis DY2726D isolated from West Pacific Ocean sediments.</title>
        <authorList>
            <person name="Zeng X."/>
        </authorList>
    </citation>
    <scope>NUCLEOTIDE SEQUENCE [LARGE SCALE GENOMIC DNA]</scope>
    <source>
        <strain evidence="17 18">DY2726D</strain>
    </source>
</reference>
<dbReference type="InterPro" id="IPR014729">
    <property type="entry name" value="Rossmann-like_a/b/a_fold"/>
</dbReference>
<dbReference type="SUPFAM" id="SSF52374">
    <property type="entry name" value="Nucleotidylyl transferase"/>
    <property type="match status" value="1"/>
</dbReference>
<dbReference type="UniPathway" id="UPA00276">
    <property type="reaction ID" value="UER00406"/>
</dbReference>
<dbReference type="GO" id="GO:0009398">
    <property type="term" value="P:FMN biosynthetic process"/>
    <property type="evidence" value="ECO:0007669"/>
    <property type="project" value="UniProtKB-UniRule"/>
</dbReference>
<dbReference type="GO" id="GO:0003919">
    <property type="term" value="F:FMN adenylyltransferase activity"/>
    <property type="evidence" value="ECO:0007669"/>
    <property type="project" value="UniProtKB-UniRule"/>
</dbReference>
<sequence>MKVIRRLSDVNINDDTGVALGNFDGVHIGHQTLLVNLVETCRLKNLKSVVYTFSNHPRAFTSENGAPKRIMNLNKKISTLGELGIDYVILVTFDEFQMKLKAESFVRDILKNTLKMKSCIVGFNYKFGYKAQGDIHLLRTLSKDYDYELNEIDSIEIQRQTVSSTNIRSLIRDGNIQRANLFLGKKYSINGQVIEGKKVGRKMGVPTANIKLEKNMLTPSPGVYLTKVNIDGRLYDSITNVGYNPTFSQEEINIETHIMDFREDIYGKNIEVHFIDRIREEKKFPSVTELTIQLKKDIALAKNFFEKRQFTIW</sequence>
<dbReference type="PANTHER" id="PTHR22749:SF6">
    <property type="entry name" value="RIBOFLAVIN KINASE"/>
    <property type="match status" value="1"/>
</dbReference>